<dbReference type="Pfam" id="PF18582">
    <property type="entry name" value="HZS_alpha"/>
    <property type="match status" value="1"/>
</dbReference>
<feature type="signal peptide" evidence="1">
    <location>
        <begin position="1"/>
        <end position="20"/>
    </location>
</feature>
<dbReference type="Gene3D" id="3.90.1580.10">
    <property type="entry name" value="paralog of FGE (formylglycine-generating enzyme)"/>
    <property type="match status" value="1"/>
</dbReference>
<evidence type="ECO:0000313" key="5">
    <source>
        <dbReference type="EMBL" id="KKB48149.1"/>
    </source>
</evidence>
<dbReference type="InterPro" id="IPR038637">
    <property type="entry name" value="NPCBM_sf"/>
</dbReference>
<organism evidence="5 6">
    <name type="scientific">Parabacteroides goldsteinii DSM 19448 = WAL 12034</name>
    <dbReference type="NCBI Taxonomy" id="927665"/>
    <lineage>
        <taxon>Bacteria</taxon>
        <taxon>Pseudomonadati</taxon>
        <taxon>Bacteroidota</taxon>
        <taxon>Bacteroidia</taxon>
        <taxon>Bacteroidales</taxon>
        <taxon>Tannerellaceae</taxon>
        <taxon>Parabacteroides</taxon>
    </lineage>
</organism>
<dbReference type="InterPro" id="IPR040698">
    <property type="entry name" value="HZS_alpha_mid"/>
</dbReference>
<dbReference type="EMBL" id="AQHV01000022">
    <property type="protein sequence ID" value="KKB48149.1"/>
    <property type="molecule type" value="Genomic_DNA"/>
</dbReference>
<feature type="domain" description="Glycosyl hydrolase family 98 putative carbohydrate-binding module" evidence="3">
    <location>
        <begin position="106"/>
        <end position="183"/>
    </location>
</feature>
<feature type="domain" description="Sulfatase-modifying factor enzyme-like" evidence="2">
    <location>
        <begin position="1075"/>
        <end position="1333"/>
    </location>
</feature>
<dbReference type="PANTHER" id="PTHR23150">
    <property type="entry name" value="SULFATASE MODIFYING FACTOR 1, 2"/>
    <property type="match status" value="1"/>
</dbReference>
<dbReference type="GO" id="GO:0120147">
    <property type="term" value="F:formylglycine-generating oxidase activity"/>
    <property type="evidence" value="ECO:0007669"/>
    <property type="project" value="TreeGrafter"/>
</dbReference>
<evidence type="ECO:0000259" key="2">
    <source>
        <dbReference type="Pfam" id="PF03781"/>
    </source>
</evidence>
<evidence type="ECO:0000259" key="4">
    <source>
        <dbReference type="Pfam" id="PF18582"/>
    </source>
</evidence>
<dbReference type="SUPFAM" id="SSF56436">
    <property type="entry name" value="C-type lectin-like"/>
    <property type="match status" value="1"/>
</dbReference>
<dbReference type="PANTHER" id="PTHR23150:SF19">
    <property type="entry name" value="FORMYLGLYCINE-GENERATING ENZYME"/>
    <property type="match status" value="1"/>
</dbReference>
<dbReference type="InterPro" id="IPR016187">
    <property type="entry name" value="CTDL_fold"/>
</dbReference>
<feature type="domain" description="Hydrazine synthase alpha subunit middle" evidence="4">
    <location>
        <begin position="741"/>
        <end position="832"/>
    </location>
</feature>
<accession>A0A0F5IRF2</accession>
<dbReference type="InterPro" id="IPR005532">
    <property type="entry name" value="SUMF_dom"/>
</dbReference>
<dbReference type="Gene3D" id="2.60.120.1060">
    <property type="entry name" value="NPCBM/NEW2 domain"/>
    <property type="match status" value="2"/>
</dbReference>
<dbReference type="Proteomes" id="UP000033047">
    <property type="component" value="Unassembled WGS sequence"/>
</dbReference>
<dbReference type="InterPro" id="IPR013222">
    <property type="entry name" value="Glyco_hyd_98_carb-bd"/>
</dbReference>
<dbReference type="Pfam" id="PF08305">
    <property type="entry name" value="NPCBM"/>
    <property type="match status" value="2"/>
</dbReference>
<keyword evidence="1" id="KW-0732">Signal</keyword>
<dbReference type="Gene3D" id="2.120.10.30">
    <property type="entry name" value="TolB, C-terminal domain"/>
    <property type="match status" value="1"/>
</dbReference>
<dbReference type="SUPFAM" id="SSF49785">
    <property type="entry name" value="Galactose-binding domain-like"/>
    <property type="match status" value="2"/>
</dbReference>
<evidence type="ECO:0000313" key="6">
    <source>
        <dbReference type="Proteomes" id="UP000033047"/>
    </source>
</evidence>
<dbReference type="Pfam" id="PF03781">
    <property type="entry name" value="FGE-sulfatase"/>
    <property type="match status" value="1"/>
</dbReference>
<dbReference type="InterPro" id="IPR042095">
    <property type="entry name" value="SUMF_sf"/>
</dbReference>
<feature type="domain" description="Glycosyl hydrolase family 98 putative carbohydrate-binding module" evidence="3">
    <location>
        <begin position="58"/>
        <end position="99"/>
    </location>
</feature>
<proteinExistence type="predicted"/>
<reference evidence="5 6" key="1">
    <citation type="submission" date="2013-04" db="EMBL/GenBank/DDBJ databases">
        <title>The Genome Sequence of Parabacteroides goldsteinii DSM 19448.</title>
        <authorList>
            <consortium name="The Broad Institute Genomics Platform"/>
            <person name="Earl A."/>
            <person name="Ward D."/>
            <person name="Feldgarden M."/>
            <person name="Gevers D."/>
            <person name="Martens E."/>
            <person name="Sakamoto M."/>
            <person name="Benno Y."/>
            <person name="Song Y."/>
            <person name="Liu C."/>
            <person name="Lee J."/>
            <person name="Bolanos M."/>
            <person name="Vaisanen M.L."/>
            <person name="Finegold S.M."/>
            <person name="Walker B."/>
            <person name="Young S."/>
            <person name="Zeng Q."/>
            <person name="Gargeya S."/>
            <person name="Fitzgerald M."/>
            <person name="Haas B."/>
            <person name="Abouelleil A."/>
            <person name="Allen A.W."/>
            <person name="Alvarado L."/>
            <person name="Arachchi H.M."/>
            <person name="Berlin A.M."/>
            <person name="Chapman S.B."/>
            <person name="Gainer-Dewar J."/>
            <person name="Goldberg J."/>
            <person name="Griggs A."/>
            <person name="Gujja S."/>
            <person name="Hansen M."/>
            <person name="Howarth C."/>
            <person name="Imamovic A."/>
            <person name="Ireland A."/>
            <person name="Larimer J."/>
            <person name="McCowan C."/>
            <person name="Murphy C."/>
            <person name="Pearson M."/>
            <person name="Poon T.W."/>
            <person name="Priest M."/>
            <person name="Roberts A."/>
            <person name="Saif S."/>
            <person name="Shea T."/>
            <person name="Sisk P."/>
            <person name="Sykes S."/>
            <person name="Wortman J."/>
            <person name="Nusbaum C."/>
            <person name="Birren B."/>
        </authorList>
    </citation>
    <scope>NUCLEOTIDE SEQUENCE [LARGE SCALE GENOMIC DNA]</scope>
    <source>
        <strain evidence="5 6">DSM 19448</strain>
    </source>
</reference>
<dbReference type="RefSeq" id="WP_046147335.1">
    <property type="nucleotide sequence ID" value="NZ_KQ033913.1"/>
</dbReference>
<dbReference type="InterPro" id="IPR008979">
    <property type="entry name" value="Galactose-bd-like_sf"/>
</dbReference>
<dbReference type="HOGENOM" id="CLU_276333_0_0_10"/>
<dbReference type="InterPro" id="IPR051043">
    <property type="entry name" value="Sulfatase_Mod_Factor_Kinase"/>
</dbReference>
<sequence length="1336" mass="150579">MNKYFLLVSLFLSTSFLVSAAPKQKKVDTWIDASIKAKTELQTKLQKTGMPIISSFKKHKEKAEPFAVDLKGVDKLVLITAGGPDGSDYDQAVWGNARLIKADGTAVWLDEVPFEYGVAGWAKPKMNINAYDHEIFIAGKEYKHGVFCHANGTLVYPIKGEYVRFEAEVGIDDTSSGGSVYFQALNVVPKFVGDELIAKYPEQIGMLGAMMDGLDTWLITPDASIEKQAVEAMVGKLKDGSYYKSVVQQIANEKDVNTQIRKYLELFEKLQDVYALQGELEWLNIDAIKLAFADMSKQKGFDAVKYQPMLNELVQLQQKGFSGIYKGDEQAIADARKALDNKKAILLGNPLLDADKIVAVRYKLGSTARQAMAPSLGTQANNWSNQESARRSGFDAEIVELSNLRGDMQMKSIFKPIVPDASIADLRMHWDANRVMFTTLMGENDKRWNVYEVKLDGTGCKKLIENEEPDLEFYDGTYLPDGRIIANSNIGYQGVPCVSGDDPVGNMVLYTPEQKNLRRLTFDQDANWNPVVMNNGRVMYTRWEYTDLTHYYSRIVMHMNPDGTENKALYGSGSMFPNSTFDIQPLPGHGSAFVGIISGHHGVARSGRLIIFDPTKGRKNVQGMVQEIPHRNRPIQELIKDELVNGVWPQFVKPTPLNDKYFLVAAKLDPQSLWGLYLVDIYDNVTCLMQAEGEGYISPILVKETKTPPAIPDRVKLNEKEATIFIQDIYEGEGLRGIPRGTVKELRLHAYEYAYVKTRSDHNWHGIQSGWDIKRLLGTVPVEEDGSAIFKVPANTPISIQPIDKDGVAVQWMRSWVTGQPGEVVSCIGCHEDQNQIPIPKRVMASQKAAAPLKAPEGGVRSFTFDLEIQPILDRACIACHNGEGKAFDLRGGKKDKLGYGTSYLNIHPYVHRQGGEGDMVVLQPYEYHPNTSELVRILKKGHHNVKLTDAEWLKLYNWIDYNAPDKGYFDANVLGKEIIPYQGFDQIERRKELTDKYANGMGVDWKKEIADYASYLKAQGPITPVMPEKAAPVKVKNVKAKGWPFDKAAIKDMLAKETSNRKEVEIAPGVKINFVRIPAGEFVMGSYNGESDAYPTAKVKIDKPFWMGEMEITNQQFNVIYPDHDSRFVDQLWKDHVVQGYPANEPNQPVIRVNYNDAMDYCKQLSEKTGLNITLPTEAQWEWACRAGSDSDFWYGDMNTDFGKYENLADKTTLLFAVSGVDPKPMSPNSYWYKYYTYLPKEEGVDDGQLIQTGEKVYEANPFGLYNMHGNVSEWTRSDYVPYPYNPKTKLTSDHKVVRGGSYIERPKFSTAYARKAYYPYQRVFNVGFRVIIED</sequence>
<dbReference type="PATRIC" id="fig|927665.4.peg.4346"/>
<comment type="caution">
    <text evidence="5">The sequence shown here is derived from an EMBL/GenBank/DDBJ whole genome shotgun (WGS) entry which is preliminary data.</text>
</comment>
<feature type="chain" id="PRO_5002488007" evidence="1">
    <location>
        <begin position="21"/>
        <end position="1336"/>
    </location>
</feature>
<dbReference type="InterPro" id="IPR011042">
    <property type="entry name" value="6-blade_b-propeller_TolB-like"/>
</dbReference>
<gene>
    <name evidence="5" type="ORF">HMPREF1535_04233</name>
</gene>
<name>A0A0F5IRF2_9BACT</name>
<dbReference type="SUPFAM" id="SSF69304">
    <property type="entry name" value="Tricorn protease N-terminal domain"/>
    <property type="match status" value="1"/>
</dbReference>
<protein>
    <submittedName>
        <fullName evidence="5">Uncharacterized protein</fullName>
    </submittedName>
</protein>
<dbReference type="STRING" id="927665.HMPREF1535_04233"/>
<evidence type="ECO:0000256" key="1">
    <source>
        <dbReference type="SAM" id="SignalP"/>
    </source>
</evidence>
<evidence type="ECO:0000259" key="3">
    <source>
        <dbReference type="Pfam" id="PF08305"/>
    </source>
</evidence>